<dbReference type="InParanoid" id="A0A2K1J7Q9"/>
<reference evidence="2 4" key="2">
    <citation type="journal article" date="2018" name="Plant J.">
        <title>The Physcomitrella patens chromosome-scale assembly reveals moss genome structure and evolution.</title>
        <authorList>
            <person name="Lang D."/>
            <person name="Ullrich K.K."/>
            <person name="Murat F."/>
            <person name="Fuchs J."/>
            <person name="Jenkins J."/>
            <person name="Haas F.B."/>
            <person name="Piednoel M."/>
            <person name="Gundlach H."/>
            <person name="Van Bel M."/>
            <person name="Meyberg R."/>
            <person name="Vives C."/>
            <person name="Morata J."/>
            <person name="Symeonidi A."/>
            <person name="Hiss M."/>
            <person name="Muchero W."/>
            <person name="Kamisugi Y."/>
            <person name="Saleh O."/>
            <person name="Blanc G."/>
            <person name="Decker E.L."/>
            <person name="van Gessel N."/>
            <person name="Grimwood J."/>
            <person name="Hayes R.D."/>
            <person name="Graham S.W."/>
            <person name="Gunter L.E."/>
            <person name="McDaniel S.F."/>
            <person name="Hoernstein S.N.W."/>
            <person name="Larsson A."/>
            <person name="Li F.W."/>
            <person name="Perroud P.F."/>
            <person name="Phillips J."/>
            <person name="Ranjan P."/>
            <person name="Rokshar D.S."/>
            <person name="Rothfels C.J."/>
            <person name="Schneider L."/>
            <person name="Shu S."/>
            <person name="Stevenson D.W."/>
            <person name="Thummler F."/>
            <person name="Tillich M."/>
            <person name="Villarreal Aguilar J.C."/>
            <person name="Widiez T."/>
            <person name="Wong G.K."/>
            <person name="Wymore A."/>
            <person name="Zhang Y."/>
            <person name="Zimmer A.D."/>
            <person name="Quatrano R.S."/>
            <person name="Mayer K.F.X."/>
            <person name="Goodstein D."/>
            <person name="Casacuberta J.M."/>
            <person name="Vandepoele K."/>
            <person name="Reski R."/>
            <person name="Cuming A.C."/>
            <person name="Tuskan G.A."/>
            <person name="Maumus F."/>
            <person name="Salse J."/>
            <person name="Schmutz J."/>
            <person name="Rensing S.A."/>
        </authorList>
    </citation>
    <scope>NUCLEOTIDE SEQUENCE [LARGE SCALE GENOMIC DNA]</scope>
    <source>
        <strain evidence="3 4">cv. Gransden 2004</strain>
    </source>
</reference>
<name>A0A2K1J7Q9_PHYPA</name>
<dbReference type="EnsemblPlants" id="Pp3c16_8490V3.2">
    <property type="protein sequence ID" value="PAC:32984441.CDS.1"/>
    <property type="gene ID" value="Pp3c16_8490"/>
</dbReference>
<dbReference type="EMBL" id="ABEU02000016">
    <property type="protein sequence ID" value="PNR37561.1"/>
    <property type="molecule type" value="Genomic_DNA"/>
</dbReference>
<reference evidence="3" key="3">
    <citation type="submission" date="2020-12" db="UniProtKB">
        <authorList>
            <consortium name="EnsemblPlants"/>
        </authorList>
    </citation>
    <scope>IDENTIFICATION</scope>
</reference>
<dbReference type="Proteomes" id="UP000006727">
    <property type="component" value="Chromosome 16"/>
</dbReference>
<dbReference type="EnsemblPlants" id="Pp3c16_8490V3.1">
    <property type="protein sequence ID" value="PAC:32984440.CDS.1"/>
    <property type="gene ID" value="Pp3c16_8490"/>
</dbReference>
<reference evidence="2 4" key="1">
    <citation type="journal article" date="2008" name="Science">
        <title>The Physcomitrella genome reveals evolutionary insights into the conquest of land by plants.</title>
        <authorList>
            <person name="Rensing S."/>
            <person name="Lang D."/>
            <person name="Zimmer A."/>
            <person name="Terry A."/>
            <person name="Salamov A."/>
            <person name="Shapiro H."/>
            <person name="Nishiyama T."/>
            <person name="Perroud P.-F."/>
            <person name="Lindquist E."/>
            <person name="Kamisugi Y."/>
            <person name="Tanahashi T."/>
            <person name="Sakakibara K."/>
            <person name="Fujita T."/>
            <person name="Oishi K."/>
            <person name="Shin-I T."/>
            <person name="Kuroki Y."/>
            <person name="Toyoda A."/>
            <person name="Suzuki Y."/>
            <person name="Hashimoto A."/>
            <person name="Yamaguchi K."/>
            <person name="Sugano A."/>
            <person name="Kohara Y."/>
            <person name="Fujiyama A."/>
            <person name="Anterola A."/>
            <person name="Aoki S."/>
            <person name="Ashton N."/>
            <person name="Barbazuk W.B."/>
            <person name="Barker E."/>
            <person name="Bennetzen J."/>
            <person name="Bezanilla M."/>
            <person name="Blankenship R."/>
            <person name="Cho S.H."/>
            <person name="Dutcher S."/>
            <person name="Estelle M."/>
            <person name="Fawcett J.A."/>
            <person name="Gundlach H."/>
            <person name="Hanada K."/>
            <person name="Heyl A."/>
            <person name="Hicks K.A."/>
            <person name="Hugh J."/>
            <person name="Lohr M."/>
            <person name="Mayer K."/>
            <person name="Melkozernov A."/>
            <person name="Murata T."/>
            <person name="Nelson D."/>
            <person name="Pils B."/>
            <person name="Prigge M."/>
            <person name="Reiss B."/>
            <person name="Renner T."/>
            <person name="Rombauts S."/>
            <person name="Rushton P."/>
            <person name="Sanderfoot A."/>
            <person name="Schween G."/>
            <person name="Shiu S.-H."/>
            <person name="Stueber K."/>
            <person name="Theodoulou F.L."/>
            <person name="Tu H."/>
            <person name="Van de Peer Y."/>
            <person name="Verrier P.J."/>
            <person name="Waters E."/>
            <person name="Wood A."/>
            <person name="Yang L."/>
            <person name="Cove D."/>
            <person name="Cuming A."/>
            <person name="Hasebe M."/>
            <person name="Lucas S."/>
            <person name="Mishler D.B."/>
            <person name="Reski R."/>
            <person name="Grigoriev I."/>
            <person name="Quatrano R.S."/>
            <person name="Boore J.L."/>
        </authorList>
    </citation>
    <scope>NUCLEOTIDE SEQUENCE [LARGE SCALE GENOMIC DNA]</scope>
    <source>
        <strain evidence="3 4">cv. Gransden 2004</strain>
    </source>
</reference>
<dbReference type="AlphaFoldDB" id="A0A2K1J7Q9"/>
<dbReference type="Gramene" id="Pp3c16_8490V3.2">
    <property type="protein sequence ID" value="PAC:32984441.CDS.1"/>
    <property type="gene ID" value="Pp3c16_8490"/>
</dbReference>
<protein>
    <submittedName>
        <fullName evidence="2 3">Uncharacterized protein</fullName>
    </submittedName>
</protein>
<keyword evidence="4" id="KW-1185">Reference proteome</keyword>
<proteinExistence type="predicted"/>
<evidence type="ECO:0000313" key="2">
    <source>
        <dbReference type="EMBL" id="PNR37561.1"/>
    </source>
</evidence>
<gene>
    <name evidence="2" type="ORF">PHYPA_020670</name>
</gene>
<evidence type="ECO:0000313" key="3">
    <source>
        <dbReference type="EnsemblPlants" id="PAC:32984440.CDS.1"/>
    </source>
</evidence>
<dbReference type="Gramene" id="Pp3c16_8490V3.1">
    <property type="protein sequence ID" value="PAC:32984440.CDS.1"/>
    <property type="gene ID" value="Pp3c16_8490"/>
</dbReference>
<evidence type="ECO:0000256" key="1">
    <source>
        <dbReference type="SAM" id="MobiDB-lite"/>
    </source>
</evidence>
<sequence length="59" mass="6132">MNLEWWASTACVSDSPGRGVPTAESPSAEEVSSGISPCGCRSFQDKNISSETTADALPI</sequence>
<accession>A0A2K1J7Q9</accession>
<feature type="region of interest" description="Disordered" evidence="1">
    <location>
        <begin position="1"/>
        <end position="36"/>
    </location>
</feature>
<evidence type="ECO:0000313" key="4">
    <source>
        <dbReference type="Proteomes" id="UP000006727"/>
    </source>
</evidence>
<organism evidence="2">
    <name type="scientific">Physcomitrium patens</name>
    <name type="common">Spreading-leaved earth moss</name>
    <name type="synonym">Physcomitrella patens</name>
    <dbReference type="NCBI Taxonomy" id="3218"/>
    <lineage>
        <taxon>Eukaryota</taxon>
        <taxon>Viridiplantae</taxon>
        <taxon>Streptophyta</taxon>
        <taxon>Embryophyta</taxon>
        <taxon>Bryophyta</taxon>
        <taxon>Bryophytina</taxon>
        <taxon>Bryopsida</taxon>
        <taxon>Funariidae</taxon>
        <taxon>Funariales</taxon>
        <taxon>Funariaceae</taxon>
        <taxon>Physcomitrium</taxon>
    </lineage>
</organism>